<dbReference type="Proteomes" id="UP000243753">
    <property type="component" value="Chromosome"/>
</dbReference>
<dbReference type="GeneID" id="69580385"/>
<dbReference type="InterPro" id="IPR045324">
    <property type="entry name" value="Small_multidrug_res"/>
</dbReference>
<reference evidence="13 14" key="1">
    <citation type="submission" date="2015-01" db="EMBL/GenBank/DDBJ databases">
        <authorList>
            <person name="Xiang T."/>
            <person name="Song Y."/>
            <person name="Huang L."/>
            <person name="Wang B."/>
            <person name="Wu P."/>
        </authorList>
    </citation>
    <scope>NUCLEOTIDE SEQUENCE [LARGE SCALE GENOMIC DNA]</scope>
    <source>
        <strain evidence="13 14">Cc12</strain>
    </source>
</reference>
<keyword evidence="3" id="KW-1003">Cell membrane</keyword>
<dbReference type="OMA" id="WPTIAFC"/>
<evidence type="ECO:0000313" key="13">
    <source>
        <dbReference type="EMBL" id="CEN37189.1"/>
    </source>
</evidence>
<evidence type="ECO:0000313" key="15">
    <source>
        <dbReference type="Proteomes" id="UP000243136"/>
    </source>
</evidence>
<evidence type="ECO:0000313" key="16">
    <source>
        <dbReference type="Proteomes" id="UP000243753"/>
    </source>
</evidence>
<evidence type="ECO:0000256" key="8">
    <source>
        <dbReference type="ARBA" id="ARBA00039168"/>
    </source>
</evidence>
<dbReference type="GO" id="GO:0005886">
    <property type="term" value="C:plasma membrane"/>
    <property type="evidence" value="ECO:0007669"/>
    <property type="project" value="UniProtKB-SubCell"/>
</dbReference>
<dbReference type="Proteomes" id="UP000044026">
    <property type="component" value="Unassembled WGS sequence"/>
</dbReference>
<dbReference type="SUPFAM" id="SSF103481">
    <property type="entry name" value="Multidrug resistance efflux transporter EmrE"/>
    <property type="match status" value="1"/>
</dbReference>
<dbReference type="PANTHER" id="PTHR30561:SF0">
    <property type="entry name" value="GUANIDINIUM EXPORTER"/>
    <property type="match status" value="1"/>
</dbReference>
<reference evidence="15 16" key="3">
    <citation type="submission" date="2017-06" db="EMBL/GenBank/DDBJ databases">
        <title>Capnocytophaga spp. assemblies.</title>
        <authorList>
            <person name="Gulvik C.A."/>
        </authorList>
    </citation>
    <scope>NUCLEOTIDE SEQUENCE [LARGE SCALE GENOMIC DNA]</scope>
    <source>
        <strain evidence="16">H3936</strain>
        <strain evidence="15">H5594</strain>
    </source>
</reference>
<feature type="transmembrane region" description="Helical" evidence="10">
    <location>
        <begin position="62"/>
        <end position="81"/>
    </location>
</feature>
<keyword evidence="5 10" id="KW-1133">Transmembrane helix</keyword>
<evidence type="ECO:0000256" key="9">
    <source>
        <dbReference type="RuleBase" id="RU003942"/>
    </source>
</evidence>
<evidence type="ECO:0000256" key="6">
    <source>
        <dbReference type="ARBA" id="ARBA00023136"/>
    </source>
</evidence>
<dbReference type="EMBL" id="CP022389">
    <property type="protein sequence ID" value="ATA93756.1"/>
    <property type="molecule type" value="Genomic_DNA"/>
</dbReference>
<proteinExistence type="inferred from homology"/>
<evidence type="ECO:0000313" key="11">
    <source>
        <dbReference type="EMBL" id="ATA91602.1"/>
    </source>
</evidence>
<evidence type="ECO:0000256" key="10">
    <source>
        <dbReference type="SAM" id="Phobius"/>
    </source>
</evidence>
<dbReference type="Proteomes" id="UP000243136">
    <property type="component" value="Chromosome"/>
</dbReference>
<gene>
    <name evidence="13" type="primary">ykkD</name>
    <name evidence="13" type="ORF">CCAN12_690019</name>
    <name evidence="12" type="ORF">CGC54_05095</name>
    <name evidence="11" type="ORF">CGC56_05110</name>
</gene>
<dbReference type="RefSeq" id="WP_013998023.1">
    <property type="nucleotide sequence ID" value="NZ_BOQI01000001.1"/>
</dbReference>
<feature type="transmembrane region" description="Helical" evidence="10">
    <location>
        <begin position="87"/>
        <end position="106"/>
    </location>
</feature>
<evidence type="ECO:0000256" key="3">
    <source>
        <dbReference type="ARBA" id="ARBA00022475"/>
    </source>
</evidence>
<dbReference type="Pfam" id="PF00893">
    <property type="entry name" value="Multi_Drug_Res"/>
    <property type="match status" value="1"/>
</dbReference>
<feature type="transmembrane region" description="Helical" evidence="10">
    <location>
        <begin position="32"/>
        <end position="50"/>
    </location>
</feature>
<dbReference type="InterPro" id="IPR000390">
    <property type="entry name" value="Small_drug/metabolite_transptr"/>
</dbReference>
<dbReference type="GO" id="GO:0022857">
    <property type="term" value="F:transmembrane transporter activity"/>
    <property type="evidence" value="ECO:0007669"/>
    <property type="project" value="InterPro"/>
</dbReference>
<organism evidence="13 14">
    <name type="scientific">Capnocytophaga canimorsus</name>
    <dbReference type="NCBI Taxonomy" id="28188"/>
    <lineage>
        <taxon>Bacteria</taxon>
        <taxon>Pseudomonadati</taxon>
        <taxon>Bacteroidota</taxon>
        <taxon>Flavobacteriia</taxon>
        <taxon>Flavobacteriales</taxon>
        <taxon>Flavobacteriaceae</taxon>
        <taxon>Capnocytophaga</taxon>
    </lineage>
</organism>
<reference evidence="11" key="2">
    <citation type="journal article" date="2017" name="Genome Announc.">
        <title>Twelve Complete Reference Genomes of Clinical Isolates in the Capnocytophaga Genus.</title>
        <authorList>
            <person name="Villarma A."/>
            <person name="Gulvik C.A."/>
            <person name="Rowe L.A."/>
            <person name="Sheth M."/>
            <person name="Juieng P."/>
            <person name="Nicholson A.C."/>
            <person name="Loparev V.N."/>
            <person name="McQuiston J.R."/>
        </authorList>
    </citation>
    <scope>NUCLEOTIDE SEQUENCE</scope>
    <source>
        <strain evidence="12">H3936</strain>
        <strain evidence="11">H5594</strain>
    </source>
</reference>
<comment type="similarity">
    <text evidence="7">Belongs to the drug/metabolite transporter (DMT) superfamily. Small multidrug resistance (SMR) (TC 2.A.7.1) family. Gdx/SugE subfamily.</text>
</comment>
<evidence type="ECO:0000313" key="12">
    <source>
        <dbReference type="EMBL" id="ATA93756.1"/>
    </source>
</evidence>
<keyword evidence="6 10" id="KW-0472">Membrane</keyword>
<dbReference type="AlphaFoldDB" id="A0A0B7HF12"/>
<protein>
    <recommendedName>
        <fullName evidence="8">Guanidinium exporter</fullName>
    </recommendedName>
</protein>
<name>A0A0B7HF12_9FLAO</name>
<sequence>MHWFYLLLAGLLEVSFVFCLGKARESVSQQMYWWYVGFGISLTGSMWLMMRAIQHIPLGTAYAVWTGIGAAGSVIIGMLFFKDPITFWRVFFLFTLIASIVGLKYISG</sequence>
<dbReference type="PANTHER" id="PTHR30561">
    <property type="entry name" value="SMR FAMILY PROTON-DEPENDENT DRUG EFFLUX TRANSPORTER SUGE"/>
    <property type="match status" value="1"/>
</dbReference>
<evidence type="ECO:0000313" key="14">
    <source>
        <dbReference type="Proteomes" id="UP000044026"/>
    </source>
</evidence>
<keyword evidence="4 9" id="KW-0812">Transmembrane</keyword>
<evidence type="ECO:0000256" key="1">
    <source>
        <dbReference type="ARBA" id="ARBA00004651"/>
    </source>
</evidence>
<accession>A0A0B7HF12</accession>
<keyword evidence="2" id="KW-0813">Transport</keyword>
<comment type="subcellular location">
    <subcellularLocation>
        <location evidence="1 9">Cell membrane</location>
        <topology evidence="1 9">Multi-pass membrane protein</topology>
    </subcellularLocation>
</comment>
<dbReference type="EMBL" id="CDOE01000066">
    <property type="protein sequence ID" value="CEN37189.1"/>
    <property type="molecule type" value="Genomic_DNA"/>
</dbReference>
<dbReference type="EMBL" id="CP022388">
    <property type="protein sequence ID" value="ATA91602.1"/>
    <property type="molecule type" value="Genomic_DNA"/>
</dbReference>
<dbReference type="Gene3D" id="1.10.3730.20">
    <property type="match status" value="1"/>
</dbReference>
<evidence type="ECO:0000256" key="4">
    <source>
        <dbReference type="ARBA" id="ARBA00022692"/>
    </source>
</evidence>
<dbReference type="InterPro" id="IPR037185">
    <property type="entry name" value="EmrE-like"/>
</dbReference>
<evidence type="ECO:0000256" key="2">
    <source>
        <dbReference type="ARBA" id="ARBA00022448"/>
    </source>
</evidence>
<evidence type="ECO:0000256" key="7">
    <source>
        <dbReference type="ARBA" id="ARBA00038151"/>
    </source>
</evidence>
<evidence type="ECO:0000256" key="5">
    <source>
        <dbReference type="ARBA" id="ARBA00022989"/>
    </source>
</evidence>